<accession>A0A8S9P7V8</accession>
<name>A0A8S9P7V8_BRACR</name>
<sequence>MLSVFVSESRRIANDGELWRRKGIAFLDLCGGGRRFSPELQARSEATVDFLVFERERIENQSEPKETHALLSPLILPTRGLKYGLSLSPN</sequence>
<organism evidence="1 2">
    <name type="scientific">Brassica cretica</name>
    <name type="common">Mustard</name>
    <dbReference type="NCBI Taxonomy" id="69181"/>
    <lineage>
        <taxon>Eukaryota</taxon>
        <taxon>Viridiplantae</taxon>
        <taxon>Streptophyta</taxon>
        <taxon>Embryophyta</taxon>
        <taxon>Tracheophyta</taxon>
        <taxon>Spermatophyta</taxon>
        <taxon>Magnoliopsida</taxon>
        <taxon>eudicotyledons</taxon>
        <taxon>Gunneridae</taxon>
        <taxon>Pentapetalae</taxon>
        <taxon>rosids</taxon>
        <taxon>malvids</taxon>
        <taxon>Brassicales</taxon>
        <taxon>Brassicaceae</taxon>
        <taxon>Brassiceae</taxon>
        <taxon>Brassica</taxon>
    </lineage>
</organism>
<dbReference type="EMBL" id="QGKX02001521">
    <property type="protein sequence ID" value="KAF3511015.1"/>
    <property type="molecule type" value="Genomic_DNA"/>
</dbReference>
<evidence type="ECO:0000313" key="2">
    <source>
        <dbReference type="Proteomes" id="UP000712600"/>
    </source>
</evidence>
<reference evidence="1" key="1">
    <citation type="submission" date="2019-12" db="EMBL/GenBank/DDBJ databases">
        <title>Genome sequencing and annotation of Brassica cretica.</title>
        <authorList>
            <person name="Studholme D.J."/>
            <person name="Sarris P."/>
        </authorList>
    </citation>
    <scope>NUCLEOTIDE SEQUENCE</scope>
    <source>
        <strain evidence="1">PFS-109/04</strain>
        <tissue evidence="1">Leaf</tissue>
    </source>
</reference>
<dbReference type="Proteomes" id="UP000712600">
    <property type="component" value="Unassembled WGS sequence"/>
</dbReference>
<dbReference type="AlphaFoldDB" id="A0A8S9P7V8"/>
<gene>
    <name evidence="1" type="ORF">F2Q69_00004015</name>
</gene>
<evidence type="ECO:0000313" key="1">
    <source>
        <dbReference type="EMBL" id="KAF3511015.1"/>
    </source>
</evidence>
<comment type="caution">
    <text evidence="1">The sequence shown here is derived from an EMBL/GenBank/DDBJ whole genome shotgun (WGS) entry which is preliminary data.</text>
</comment>
<protein>
    <submittedName>
        <fullName evidence="1">Uncharacterized protein</fullName>
    </submittedName>
</protein>
<proteinExistence type="predicted"/>